<keyword evidence="5" id="KW-1185">Reference proteome</keyword>
<dbReference type="PROSITE" id="PS50088">
    <property type="entry name" value="ANK_REPEAT"/>
    <property type="match status" value="1"/>
</dbReference>
<organism evidence="4 5">
    <name type="scientific">Rhizophlyctis rosea</name>
    <dbReference type="NCBI Taxonomy" id="64517"/>
    <lineage>
        <taxon>Eukaryota</taxon>
        <taxon>Fungi</taxon>
        <taxon>Fungi incertae sedis</taxon>
        <taxon>Chytridiomycota</taxon>
        <taxon>Chytridiomycota incertae sedis</taxon>
        <taxon>Chytridiomycetes</taxon>
        <taxon>Rhizophlyctidales</taxon>
        <taxon>Rhizophlyctidaceae</taxon>
        <taxon>Rhizophlyctis</taxon>
    </lineage>
</organism>
<accession>A0AAD5SF03</accession>
<dbReference type="AlphaFoldDB" id="A0AAD5SF03"/>
<evidence type="ECO:0000256" key="3">
    <source>
        <dbReference type="PROSITE-ProRule" id="PRU00023"/>
    </source>
</evidence>
<keyword evidence="2 3" id="KW-0040">ANK repeat</keyword>
<name>A0AAD5SF03_9FUNG</name>
<evidence type="ECO:0000256" key="2">
    <source>
        <dbReference type="ARBA" id="ARBA00023043"/>
    </source>
</evidence>
<dbReference type="PANTHER" id="PTHR24173">
    <property type="entry name" value="ANKYRIN REPEAT CONTAINING"/>
    <property type="match status" value="1"/>
</dbReference>
<keyword evidence="1" id="KW-0677">Repeat</keyword>
<feature type="repeat" description="ANK" evidence="3">
    <location>
        <begin position="135"/>
        <end position="167"/>
    </location>
</feature>
<dbReference type="PROSITE" id="PS50297">
    <property type="entry name" value="ANK_REP_REGION"/>
    <property type="match status" value="1"/>
</dbReference>
<evidence type="ECO:0000313" key="4">
    <source>
        <dbReference type="EMBL" id="KAJ3051765.1"/>
    </source>
</evidence>
<reference evidence="4" key="1">
    <citation type="submission" date="2020-05" db="EMBL/GenBank/DDBJ databases">
        <title>Phylogenomic resolution of chytrid fungi.</title>
        <authorList>
            <person name="Stajich J.E."/>
            <person name="Amses K."/>
            <person name="Simmons R."/>
            <person name="Seto K."/>
            <person name="Myers J."/>
            <person name="Bonds A."/>
            <person name="Quandt C.A."/>
            <person name="Barry K."/>
            <person name="Liu P."/>
            <person name="Grigoriev I."/>
            <person name="Longcore J.E."/>
            <person name="James T.Y."/>
        </authorList>
    </citation>
    <scope>NUCLEOTIDE SEQUENCE</scope>
    <source>
        <strain evidence="4">JEL0318</strain>
    </source>
</reference>
<dbReference type="InterPro" id="IPR002110">
    <property type="entry name" value="Ankyrin_rpt"/>
</dbReference>
<dbReference type="Gene3D" id="1.25.40.20">
    <property type="entry name" value="Ankyrin repeat-containing domain"/>
    <property type="match status" value="2"/>
</dbReference>
<evidence type="ECO:0000313" key="5">
    <source>
        <dbReference type="Proteomes" id="UP001212841"/>
    </source>
</evidence>
<evidence type="ECO:0000256" key="1">
    <source>
        <dbReference type="ARBA" id="ARBA00022737"/>
    </source>
</evidence>
<dbReference type="SUPFAM" id="SSF48403">
    <property type="entry name" value="Ankyrin repeat"/>
    <property type="match status" value="1"/>
</dbReference>
<sequence length="335" mass="36915">MLRDLKRIAFLCVCGAQIEPMANLALEAASLCGHVERVQHLLDNFGPPLSDALESAALRGHSSIVQYFIKKGANGLENTLAEAAYKSRVDVMSYLLDNGANINANEGQMLLEAIAGGQLEVVKILLERGAVVGLCGEAALTLAAEGGHLDIVELLIEQGVEVEVGRAFRQAADMEYRSIVEYLLSKEADINKSDESRGYILIRHMREGDMDVICFVLDHLNHETGNTIALDAALRLLVAGGSVERAKVRGIKDVDLADEPLLELKPGKELKDEAYDDPLMEGWKCNHERSEHDVFLRSVPYIFIAFNSRQSLIETVIAAIEWVLTLQYQSSWTRA</sequence>
<comment type="caution">
    <text evidence="4">The sequence shown here is derived from an EMBL/GenBank/DDBJ whole genome shotgun (WGS) entry which is preliminary data.</text>
</comment>
<dbReference type="Pfam" id="PF12796">
    <property type="entry name" value="Ank_2"/>
    <property type="match status" value="2"/>
</dbReference>
<protein>
    <recommendedName>
        <fullName evidence="6">Ankyrin</fullName>
    </recommendedName>
</protein>
<dbReference type="SMART" id="SM00248">
    <property type="entry name" value="ANK"/>
    <property type="match status" value="4"/>
</dbReference>
<gene>
    <name evidence="4" type="ORF">HK097_007228</name>
</gene>
<evidence type="ECO:0008006" key="6">
    <source>
        <dbReference type="Google" id="ProtNLM"/>
    </source>
</evidence>
<proteinExistence type="predicted"/>
<dbReference type="PANTHER" id="PTHR24173:SF74">
    <property type="entry name" value="ANKYRIN REPEAT DOMAIN-CONTAINING PROTEIN 16"/>
    <property type="match status" value="1"/>
</dbReference>
<dbReference type="InterPro" id="IPR036770">
    <property type="entry name" value="Ankyrin_rpt-contain_sf"/>
</dbReference>
<dbReference type="Proteomes" id="UP001212841">
    <property type="component" value="Unassembled WGS sequence"/>
</dbReference>
<dbReference type="EMBL" id="JADGJD010000361">
    <property type="protein sequence ID" value="KAJ3051765.1"/>
    <property type="molecule type" value="Genomic_DNA"/>
</dbReference>